<dbReference type="Proteomes" id="UP000629911">
    <property type="component" value="Unassembled WGS sequence"/>
</dbReference>
<dbReference type="InterPro" id="IPR014001">
    <property type="entry name" value="Helicase_ATP-bd"/>
</dbReference>
<protein>
    <recommendedName>
        <fullName evidence="9">Helicase</fullName>
    </recommendedName>
</protein>
<dbReference type="PANTHER" id="PTHR47961:SF6">
    <property type="entry name" value="DNA-DIRECTED DNA POLYMERASE"/>
    <property type="match status" value="1"/>
</dbReference>
<dbReference type="EMBL" id="BMTZ01000004">
    <property type="protein sequence ID" value="GGT45081.1"/>
    <property type="molecule type" value="Genomic_DNA"/>
</dbReference>
<evidence type="ECO:0000256" key="2">
    <source>
        <dbReference type="ARBA" id="ARBA00022801"/>
    </source>
</evidence>
<evidence type="ECO:0008006" key="9">
    <source>
        <dbReference type="Google" id="ProtNLM"/>
    </source>
</evidence>
<feature type="domain" description="Helicase ATP-binding" evidence="5">
    <location>
        <begin position="115"/>
        <end position="262"/>
    </location>
</feature>
<comment type="caution">
    <text evidence="7">The sequence shown here is derived from an EMBL/GenBank/DDBJ whole genome shotgun (WGS) entry which is preliminary data.</text>
</comment>
<name>A0ABQ2TUH3_9ACTN</name>
<dbReference type="InterPro" id="IPR001650">
    <property type="entry name" value="Helicase_C-like"/>
</dbReference>
<keyword evidence="4" id="KW-0067">ATP-binding</keyword>
<dbReference type="SMART" id="SM00490">
    <property type="entry name" value="HELICc"/>
    <property type="match status" value="1"/>
</dbReference>
<organism evidence="7 8">
    <name type="scientific">Streptomyces variabilis</name>
    <dbReference type="NCBI Taxonomy" id="67372"/>
    <lineage>
        <taxon>Bacteria</taxon>
        <taxon>Bacillati</taxon>
        <taxon>Actinomycetota</taxon>
        <taxon>Actinomycetes</taxon>
        <taxon>Kitasatosporales</taxon>
        <taxon>Streptomycetaceae</taxon>
        <taxon>Streptomyces</taxon>
        <taxon>Streptomyces griseoincarnatus group</taxon>
    </lineage>
</organism>
<evidence type="ECO:0000256" key="1">
    <source>
        <dbReference type="ARBA" id="ARBA00022741"/>
    </source>
</evidence>
<dbReference type="Pfam" id="PF00270">
    <property type="entry name" value="DEAD"/>
    <property type="match status" value="1"/>
</dbReference>
<sequence length="712" mass="79720">MAGSNSLTVPMARDLLAHGRPEGRQFEILKLISHLIRDAQQQSSARELLLRILDQPSQFSGYAELLDSLLRTAGLFPYATPSNLSLPDLIAYEAHRPLDYDNEDVVFHEVQAKVYRRLMSGENVILSAPTSFGKSLVLDALIASGKFSNVAVVLPTIALIDETRKRLSRFREQYRIITHPTQSLGERNLLVMTQERILDLPELPELDLFMIDEFYKLDISRGEADRGILLNQALQRLMRTQATFYLAGPNIHALAASLPQDFVASFISTSFATVVSDVTLMPTPPKGGELEALSSLCAQLEGSTLIYCQSPARARVVARHLIAAGVGELTSELQPAADWIGENYHPEWLLCKSIPQGIGIHHGKIPRALAQYQVSAFNAGHLKFLVCTSTLIEGVNTSAKNVVVFDHKLNRKNLDFFTFSNIKGRSGRMMRHFVGNVYLFRAPPQEDLPTVDVPLYSQGPSVPDSLLIQVDEPGLLPSSRERIEKYRSQTEVPLEVLKQNSGLDPQSQINLAKYVRRNISRLAESLAWSGWPQYEELQACCELIVNFLHPIKGRVHGVASARQLALRMNVVNGAQGDVHELISRELANPYETPEPDDAVENVLDFLRYWPGFTFPRLLMALESIVRPILQEAGFDDCDYSAYATSAKGFFLPRFVAEVEDYGLPIQVAMKILQGRSYNAETMDHLLERLSRAPERTMDDFEVGLYRAFVEFL</sequence>
<evidence type="ECO:0000256" key="3">
    <source>
        <dbReference type="ARBA" id="ARBA00022806"/>
    </source>
</evidence>
<dbReference type="SUPFAM" id="SSF52540">
    <property type="entry name" value="P-loop containing nucleoside triphosphate hydrolases"/>
    <property type="match status" value="1"/>
</dbReference>
<evidence type="ECO:0000259" key="6">
    <source>
        <dbReference type="PROSITE" id="PS51194"/>
    </source>
</evidence>
<dbReference type="SMART" id="SM00487">
    <property type="entry name" value="DEXDc"/>
    <property type="match status" value="1"/>
</dbReference>
<dbReference type="RefSeq" id="WP_189364194.1">
    <property type="nucleotide sequence ID" value="NZ_BMTZ01000004.1"/>
</dbReference>
<dbReference type="InterPro" id="IPR050474">
    <property type="entry name" value="Hel308_SKI2-like"/>
</dbReference>
<dbReference type="PROSITE" id="PS51194">
    <property type="entry name" value="HELICASE_CTER"/>
    <property type="match status" value="1"/>
</dbReference>
<dbReference type="PROSITE" id="PS51192">
    <property type="entry name" value="HELICASE_ATP_BIND_1"/>
    <property type="match status" value="1"/>
</dbReference>
<dbReference type="Pfam" id="PF00271">
    <property type="entry name" value="Helicase_C"/>
    <property type="match status" value="1"/>
</dbReference>
<reference evidence="8" key="1">
    <citation type="journal article" date="2019" name="Int. J. Syst. Evol. Microbiol.">
        <title>The Global Catalogue of Microorganisms (GCM) 10K type strain sequencing project: providing services to taxonomists for standard genome sequencing and annotation.</title>
        <authorList>
            <consortium name="The Broad Institute Genomics Platform"/>
            <consortium name="The Broad Institute Genome Sequencing Center for Infectious Disease"/>
            <person name="Wu L."/>
            <person name="Ma J."/>
        </authorList>
    </citation>
    <scope>NUCLEOTIDE SEQUENCE [LARGE SCALE GENOMIC DNA]</scope>
    <source>
        <strain evidence="8">JCM 4422</strain>
    </source>
</reference>
<gene>
    <name evidence="7" type="primary">yfjK</name>
    <name evidence="7" type="ORF">GCM10010287_17810</name>
</gene>
<keyword evidence="8" id="KW-1185">Reference proteome</keyword>
<evidence type="ECO:0000313" key="8">
    <source>
        <dbReference type="Proteomes" id="UP000629911"/>
    </source>
</evidence>
<proteinExistence type="predicted"/>
<dbReference type="Gene3D" id="3.40.50.300">
    <property type="entry name" value="P-loop containing nucleotide triphosphate hydrolases"/>
    <property type="match status" value="2"/>
</dbReference>
<dbReference type="InterPro" id="IPR011545">
    <property type="entry name" value="DEAD/DEAH_box_helicase_dom"/>
</dbReference>
<dbReference type="InterPro" id="IPR027417">
    <property type="entry name" value="P-loop_NTPase"/>
</dbReference>
<keyword evidence="1" id="KW-0547">Nucleotide-binding</keyword>
<evidence type="ECO:0000313" key="7">
    <source>
        <dbReference type="EMBL" id="GGT45081.1"/>
    </source>
</evidence>
<evidence type="ECO:0000259" key="5">
    <source>
        <dbReference type="PROSITE" id="PS51192"/>
    </source>
</evidence>
<feature type="domain" description="Helicase C-terminal" evidence="6">
    <location>
        <begin position="292"/>
        <end position="474"/>
    </location>
</feature>
<keyword evidence="2" id="KW-0378">Hydrolase</keyword>
<accession>A0ABQ2TUH3</accession>
<evidence type="ECO:0000256" key="4">
    <source>
        <dbReference type="ARBA" id="ARBA00022840"/>
    </source>
</evidence>
<dbReference type="PANTHER" id="PTHR47961">
    <property type="entry name" value="DNA POLYMERASE THETA, PUTATIVE (AFU_ORTHOLOGUE AFUA_1G05260)-RELATED"/>
    <property type="match status" value="1"/>
</dbReference>
<keyword evidence="3" id="KW-0347">Helicase</keyword>